<feature type="transmembrane region" description="Helical" evidence="1">
    <location>
        <begin position="199"/>
        <end position="217"/>
    </location>
</feature>
<keyword evidence="1" id="KW-0472">Membrane</keyword>
<keyword evidence="1" id="KW-1133">Transmembrane helix</keyword>
<feature type="transmembrane region" description="Helical" evidence="1">
    <location>
        <begin position="31"/>
        <end position="48"/>
    </location>
</feature>
<organism evidence="2 3">
    <name type="scientific">Candidatus Pelethenecus faecipullorum</name>
    <dbReference type="NCBI Taxonomy" id="2840900"/>
    <lineage>
        <taxon>Bacteria</taxon>
        <taxon>Bacillati</taxon>
        <taxon>Mycoplasmatota</taxon>
        <taxon>Mollicutes</taxon>
        <taxon>Candidatus Pelethenecus</taxon>
    </lineage>
</organism>
<evidence type="ECO:0000313" key="2">
    <source>
        <dbReference type="EMBL" id="HIT50527.1"/>
    </source>
</evidence>
<feature type="transmembrane region" description="Helical" evidence="1">
    <location>
        <begin position="339"/>
        <end position="372"/>
    </location>
</feature>
<evidence type="ECO:0000313" key="3">
    <source>
        <dbReference type="Proteomes" id="UP000886758"/>
    </source>
</evidence>
<keyword evidence="1" id="KW-0812">Transmembrane</keyword>
<protein>
    <recommendedName>
        <fullName evidence="4">O-antigen ligase domain-containing protein</fullName>
    </recommendedName>
</protein>
<feature type="transmembrane region" description="Helical" evidence="1">
    <location>
        <begin position="119"/>
        <end position="138"/>
    </location>
</feature>
<dbReference type="AlphaFoldDB" id="A0A9D1GRU8"/>
<feature type="transmembrane region" description="Helical" evidence="1">
    <location>
        <begin position="313"/>
        <end position="333"/>
    </location>
</feature>
<proteinExistence type="predicted"/>
<name>A0A9D1GRU8_9MOLU</name>
<feature type="transmembrane region" description="Helical" evidence="1">
    <location>
        <begin position="178"/>
        <end position="193"/>
    </location>
</feature>
<dbReference type="Proteomes" id="UP000886758">
    <property type="component" value="Unassembled WGS sequence"/>
</dbReference>
<evidence type="ECO:0008006" key="4">
    <source>
        <dbReference type="Google" id="ProtNLM"/>
    </source>
</evidence>
<feature type="transmembrane region" description="Helical" evidence="1">
    <location>
        <begin position="6"/>
        <end position="24"/>
    </location>
</feature>
<accession>A0A9D1GRU8</accession>
<sequence length="403" mass="46609">MPVNKYSKISCVIYLFFVAIVAELFPKIRDVRYILIPVLALPVIWYLYRTRTRFLKTNFARPFFHMIGLCVFLSAISIVLMMAKNVWNLAFVKEILFMILPMLMAWTLLAFSNKHDCNFIIDCFFYFTTATFFIRYGLTLSLSGIGSVSFRDSFSPYESELVDIFLPLSFYYMFGNKRLFKAIISILLCWLSMKRIHELFLLLYIVLFIITFLFPSFRKHLYYGRLPKFLEIIFIVFVCAFPILLVAALSTDALNTFMLQHFGISFNAFMLGRESMYRAILSNADGIAGLGSTRAISVILFGGNDMHSDILRLYLETTLVGLVAYVLMFFSLMKRKWILVLYLGFVLAVMLVSPIITSTIGFTCIYVILFALDKRTMNRKTTVRKCPKVTEKGVRTLGLNRTY</sequence>
<reference evidence="2" key="1">
    <citation type="submission" date="2020-10" db="EMBL/GenBank/DDBJ databases">
        <authorList>
            <person name="Gilroy R."/>
        </authorList>
    </citation>
    <scope>NUCLEOTIDE SEQUENCE</scope>
    <source>
        <strain evidence="2">ChiW17-6978</strain>
    </source>
</reference>
<dbReference type="EMBL" id="DVLF01000179">
    <property type="protein sequence ID" value="HIT50527.1"/>
    <property type="molecule type" value="Genomic_DNA"/>
</dbReference>
<reference evidence="2" key="2">
    <citation type="journal article" date="2021" name="PeerJ">
        <title>Extensive microbial diversity within the chicken gut microbiome revealed by metagenomics and culture.</title>
        <authorList>
            <person name="Gilroy R."/>
            <person name="Ravi A."/>
            <person name="Getino M."/>
            <person name="Pursley I."/>
            <person name="Horton D.L."/>
            <person name="Alikhan N.F."/>
            <person name="Baker D."/>
            <person name="Gharbi K."/>
            <person name="Hall N."/>
            <person name="Watson M."/>
            <person name="Adriaenssens E.M."/>
            <person name="Foster-Nyarko E."/>
            <person name="Jarju S."/>
            <person name="Secka A."/>
            <person name="Antonio M."/>
            <person name="Oren A."/>
            <person name="Chaudhuri R.R."/>
            <person name="La Ragione R."/>
            <person name="Hildebrand F."/>
            <person name="Pallen M.J."/>
        </authorList>
    </citation>
    <scope>NUCLEOTIDE SEQUENCE</scope>
    <source>
        <strain evidence="2">ChiW17-6978</strain>
    </source>
</reference>
<evidence type="ECO:0000256" key="1">
    <source>
        <dbReference type="SAM" id="Phobius"/>
    </source>
</evidence>
<feature type="transmembrane region" description="Helical" evidence="1">
    <location>
        <begin position="95"/>
        <end position="113"/>
    </location>
</feature>
<comment type="caution">
    <text evidence="2">The sequence shown here is derived from an EMBL/GenBank/DDBJ whole genome shotgun (WGS) entry which is preliminary data.</text>
</comment>
<feature type="transmembrane region" description="Helical" evidence="1">
    <location>
        <begin position="229"/>
        <end position="249"/>
    </location>
</feature>
<feature type="transmembrane region" description="Helical" evidence="1">
    <location>
        <begin position="63"/>
        <end position="83"/>
    </location>
</feature>
<gene>
    <name evidence="2" type="ORF">IAD46_05810</name>
</gene>